<accession>A0AAV2PL06</accession>
<name>A0AAV2PL06_MEGNR</name>
<dbReference type="InterPro" id="IPR036728">
    <property type="entry name" value="PBP_GOBP_sf"/>
</dbReference>
<reference evidence="1 2" key="1">
    <citation type="submission" date="2024-05" db="EMBL/GenBank/DDBJ databases">
        <authorList>
            <person name="Wallberg A."/>
        </authorList>
    </citation>
    <scope>NUCLEOTIDE SEQUENCE [LARGE SCALE GENOMIC DNA]</scope>
</reference>
<dbReference type="EMBL" id="CAXKWB010000281">
    <property type="protein sequence ID" value="CAL4060183.1"/>
    <property type="molecule type" value="Genomic_DNA"/>
</dbReference>
<gene>
    <name evidence="1" type="ORF">MNOR_LOCUS1111</name>
</gene>
<dbReference type="Proteomes" id="UP001497623">
    <property type="component" value="Unassembled WGS sequence"/>
</dbReference>
<proteinExistence type="predicted"/>
<dbReference type="GO" id="GO:0005549">
    <property type="term" value="F:odorant binding"/>
    <property type="evidence" value="ECO:0007669"/>
    <property type="project" value="InterPro"/>
</dbReference>
<sequence length="167" mass="19260">MPYEYYRPYNGKSLNQMPIVDFDSLKSMTEKVKAKVSNFTCVLRKLEVIDSNYNVNTAKLVQQTLSYPVSHSLKHDLVKRIEHCNQMVNCMPIENTESPVPGTLQKLLAYLGCEKKLRLLACMKEDLRRNIGDYDLSGFPFQASENERINKLLFVLWGAESSDFELQ</sequence>
<evidence type="ECO:0000313" key="1">
    <source>
        <dbReference type="EMBL" id="CAL4060183.1"/>
    </source>
</evidence>
<organism evidence="1 2">
    <name type="scientific">Meganyctiphanes norvegica</name>
    <name type="common">Northern krill</name>
    <name type="synonym">Thysanopoda norvegica</name>
    <dbReference type="NCBI Taxonomy" id="48144"/>
    <lineage>
        <taxon>Eukaryota</taxon>
        <taxon>Metazoa</taxon>
        <taxon>Ecdysozoa</taxon>
        <taxon>Arthropoda</taxon>
        <taxon>Crustacea</taxon>
        <taxon>Multicrustacea</taxon>
        <taxon>Malacostraca</taxon>
        <taxon>Eumalacostraca</taxon>
        <taxon>Eucarida</taxon>
        <taxon>Euphausiacea</taxon>
        <taxon>Euphausiidae</taxon>
        <taxon>Meganyctiphanes</taxon>
    </lineage>
</organism>
<dbReference type="SUPFAM" id="SSF47565">
    <property type="entry name" value="Insect pheromone/odorant-binding proteins"/>
    <property type="match status" value="1"/>
</dbReference>
<comment type="caution">
    <text evidence="1">The sequence shown here is derived from an EMBL/GenBank/DDBJ whole genome shotgun (WGS) entry which is preliminary data.</text>
</comment>
<evidence type="ECO:0000313" key="2">
    <source>
        <dbReference type="Proteomes" id="UP001497623"/>
    </source>
</evidence>
<dbReference type="Gene3D" id="1.10.238.20">
    <property type="entry name" value="Pheromone/general odorant binding protein domain"/>
    <property type="match status" value="1"/>
</dbReference>
<protein>
    <submittedName>
        <fullName evidence="1">Uncharacterized protein</fullName>
    </submittedName>
</protein>
<keyword evidence="2" id="KW-1185">Reference proteome</keyword>
<dbReference type="AlphaFoldDB" id="A0AAV2PL06"/>